<dbReference type="InterPro" id="IPR050864">
    <property type="entry name" value="Bacterial_PTS_Sugar_Transport"/>
</dbReference>
<keyword evidence="3" id="KW-1003">Cell membrane</keyword>
<feature type="transmembrane region" description="Helical" evidence="9">
    <location>
        <begin position="128"/>
        <end position="150"/>
    </location>
</feature>
<evidence type="ECO:0000256" key="5">
    <source>
        <dbReference type="ARBA" id="ARBA00022683"/>
    </source>
</evidence>
<dbReference type="AlphaFoldDB" id="R1CTC6"/>
<organism evidence="11 12">
    <name type="scientific">Caldisalinibacter kiritimatiensis</name>
    <dbReference type="NCBI Taxonomy" id="1304284"/>
    <lineage>
        <taxon>Bacteria</taxon>
        <taxon>Bacillati</taxon>
        <taxon>Bacillota</taxon>
        <taxon>Tissierellia</taxon>
        <taxon>Tissierellales</taxon>
        <taxon>Thermohalobacteraceae</taxon>
        <taxon>Caldisalinibacter</taxon>
    </lineage>
</organism>
<dbReference type="GO" id="GO:0005886">
    <property type="term" value="C:plasma membrane"/>
    <property type="evidence" value="ECO:0007669"/>
    <property type="project" value="UniProtKB-SubCell"/>
</dbReference>
<dbReference type="RefSeq" id="WP_006315346.1">
    <property type="nucleotide sequence ID" value="NZ_ARZA01000223.1"/>
</dbReference>
<dbReference type="GO" id="GO:0090563">
    <property type="term" value="F:protein-phosphocysteine-sugar phosphotransferase activity"/>
    <property type="evidence" value="ECO:0007669"/>
    <property type="project" value="TreeGrafter"/>
</dbReference>
<dbReference type="EC" id="2.7.1.69" evidence="11"/>
<feature type="transmembrane region" description="Helical" evidence="9">
    <location>
        <begin position="20"/>
        <end position="39"/>
    </location>
</feature>
<dbReference type="InterPro" id="IPR013014">
    <property type="entry name" value="PTS_EIIC_2"/>
</dbReference>
<feature type="transmembrane region" description="Helical" evidence="9">
    <location>
        <begin position="162"/>
        <end position="180"/>
    </location>
</feature>
<evidence type="ECO:0000256" key="8">
    <source>
        <dbReference type="ARBA" id="ARBA00023136"/>
    </source>
</evidence>
<keyword evidence="6 9" id="KW-0812">Transmembrane</keyword>
<dbReference type="STRING" id="1304284.L21TH_2019"/>
<dbReference type="OrthoDB" id="9782569at2"/>
<keyword evidence="11" id="KW-0808">Transferase</keyword>
<dbReference type="PANTHER" id="PTHR30505:SF0">
    <property type="entry name" value="FRUCTOSE-LIKE PTS SYSTEM EIIBC COMPONENT-RELATED"/>
    <property type="match status" value="1"/>
</dbReference>
<comment type="caution">
    <text evidence="11">The sequence shown here is derived from an EMBL/GenBank/DDBJ whole genome shotgun (WGS) entry which is preliminary data.</text>
</comment>
<feature type="domain" description="PTS EIIC type-2" evidence="10">
    <location>
        <begin position="8"/>
        <end position="335"/>
    </location>
</feature>
<evidence type="ECO:0000256" key="1">
    <source>
        <dbReference type="ARBA" id="ARBA00004429"/>
    </source>
</evidence>
<keyword evidence="12" id="KW-1185">Reference proteome</keyword>
<feature type="transmembrane region" description="Helical" evidence="9">
    <location>
        <begin position="239"/>
        <end position="258"/>
    </location>
</feature>
<proteinExistence type="predicted"/>
<comment type="subcellular location">
    <subcellularLocation>
        <location evidence="1">Cell inner membrane</location>
        <topology evidence="1">Multi-pass membrane protein</topology>
    </subcellularLocation>
</comment>
<feature type="transmembrane region" description="Helical" evidence="9">
    <location>
        <begin position="265"/>
        <end position="285"/>
    </location>
</feature>
<evidence type="ECO:0000256" key="6">
    <source>
        <dbReference type="ARBA" id="ARBA00022692"/>
    </source>
</evidence>
<reference evidence="11 12" key="1">
    <citation type="journal article" date="2015" name="Geomicrobiol. J.">
        <title>Caldisalinibacter kiritimatiensis gen. nov., sp. nov., a moderately thermohalophilic thiosulfate-reducing bacterium from a hypersaline microbial mat.</title>
        <authorList>
            <person name="Ben Hania W."/>
            <person name="Joseph M."/>
            <person name="Fiebig A."/>
            <person name="Bunk B."/>
            <person name="Klenk H.-P."/>
            <person name="Fardeau M.-L."/>
            <person name="Spring S."/>
        </authorList>
    </citation>
    <scope>NUCLEOTIDE SEQUENCE [LARGE SCALE GENOMIC DNA]</scope>
    <source>
        <strain evidence="11 12">L21-TH-D2</strain>
    </source>
</reference>
<dbReference type="GO" id="GO:0005351">
    <property type="term" value="F:carbohydrate:proton symporter activity"/>
    <property type="evidence" value="ECO:0007669"/>
    <property type="project" value="InterPro"/>
</dbReference>
<feature type="transmembrane region" description="Helical" evidence="9">
    <location>
        <begin position="207"/>
        <end position="227"/>
    </location>
</feature>
<dbReference type="eggNOG" id="COG1299">
    <property type="taxonomic scope" value="Bacteria"/>
</dbReference>
<dbReference type="PROSITE" id="PS51104">
    <property type="entry name" value="PTS_EIIC_TYPE_2"/>
    <property type="match status" value="1"/>
</dbReference>
<evidence type="ECO:0000256" key="9">
    <source>
        <dbReference type="SAM" id="Phobius"/>
    </source>
</evidence>
<dbReference type="InterPro" id="IPR006327">
    <property type="entry name" value="PTS_IIC_fruc"/>
</dbReference>
<evidence type="ECO:0000256" key="7">
    <source>
        <dbReference type="ARBA" id="ARBA00022989"/>
    </source>
</evidence>
<keyword evidence="8 9" id="KW-0472">Membrane</keyword>
<dbReference type="Proteomes" id="UP000013378">
    <property type="component" value="Unassembled WGS sequence"/>
</dbReference>
<dbReference type="Pfam" id="PF02378">
    <property type="entry name" value="PTS_EIIC"/>
    <property type="match status" value="1"/>
</dbReference>
<protein>
    <submittedName>
        <fullName evidence="11">PTS system, fructose-specific component IIA / IIB / IIC</fullName>
        <ecNumber evidence="11">2.7.1.69</ecNumber>
    </submittedName>
</protein>
<feature type="transmembrane region" description="Helical" evidence="9">
    <location>
        <begin position="305"/>
        <end position="323"/>
    </location>
</feature>
<evidence type="ECO:0000256" key="4">
    <source>
        <dbReference type="ARBA" id="ARBA00022597"/>
    </source>
</evidence>
<dbReference type="GO" id="GO:0008982">
    <property type="term" value="F:protein-N(PI)-phosphohistidine-sugar phosphotransferase activity"/>
    <property type="evidence" value="ECO:0007669"/>
    <property type="project" value="InterPro"/>
</dbReference>
<evidence type="ECO:0000259" key="10">
    <source>
        <dbReference type="PROSITE" id="PS51104"/>
    </source>
</evidence>
<evidence type="ECO:0000256" key="2">
    <source>
        <dbReference type="ARBA" id="ARBA00022448"/>
    </source>
</evidence>
<evidence type="ECO:0000313" key="11">
    <source>
        <dbReference type="EMBL" id="EOC99938.1"/>
    </source>
</evidence>
<dbReference type="PANTHER" id="PTHR30505">
    <property type="entry name" value="FRUCTOSE-LIKE PERMEASE"/>
    <property type="match status" value="1"/>
</dbReference>
<dbReference type="EMBL" id="ARZA01000223">
    <property type="protein sequence ID" value="EOC99938.1"/>
    <property type="molecule type" value="Genomic_DNA"/>
</dbReference>
<feature type="transmembrane region" description="Helical" evidence="9">
    <location>
        <begin position="84"/>
        <end position="108"/>
    </location>
</feature>
<gene>
    <name evidence="11" type="ORF">L21TH_2019</name>
</gene>
<dbReference type="PATRIC" id="fig|1304284.3.peg.1984"/>
<feature type="transmembrane region" description="Helical" evidence="9">
    <location>
        <begin position="51"/>
        <end position="72"/>
    </location>
</feature>
<dbReference type="InterPro" id="IPR003352">
    <property type="entry name" value="PTS_EIIC"/>
</dbReference>
<keyword evidence="5" id="KW-0598">Phosphotransferase system</keyword>
<sequence length="343" mass="35828">MSNTVKNLKTYLMTGVSYMLPFIVSGGMLIAIGTILGKFDLATLQKPLQTLGYGIFGFIPHIIGAYVAFGMADRPGIAPGFAGGYIASEIGAGFLGGILAGLIAGVVVNKLKKVPFHKYISSLKPMLFIPLVGVGITAGIMALIGTPISWLQSTLDAWLKNLSGANAVILGAVLGGMLAFDMGGPLNKIALTFVIGAYSQQIFGPNAAAFAGIMTPPISVAIATWVAPKKFNKIEKDNAIATLCTGLFGITEGAIPYAATSPLRVIPAFVIGSAVGGALIMAFGVETQVFGGILAFPFTEKWLPFIFSLAVGIGVSVILLSIFKKEIEEESFENSESIEILDI</sequence>
<keyword evidence="7 9" id="KW-1133">Transmembrane helix</keyword>
<accession>R1CTC6</accession>
<name>R1CTC6_9FIRM</name>
<keyword evidence="2" id="KW-0813">Transport</keyword>
<keyword evidence="4" id="KW-0762">Sugar transport</keyword>
<evidence type="ECO:0000256" key="3">
    <source>
        <dbReference type="ARBA" id="ARBA00022475"/>
    </source>
</evidence>
<dbReference type="NCBIfam" id="TIGR01427">
    <property type="entry name" value="PTS_IIC_fructo"/>
    <property type="match status" value="1"/>
</dbReference>
<dbReference type="GO" id="GO:0009401">
    <property type="term" value="P:phosphoenolpyruvate-dependent sugar phosphotransferase system"/>
    <property type="evidence" value="ECO:0007669"/>
    <property type="project" value="UniProtKB-KW"/>
</dbReference>
<evidence type="ECO:0000313" key="12">
    <source>
        <dbReference type="Proteomes" id="UP000013378"/>
    </source>
</evidence>